<name>A0A5B8YR19_9FLAO</name>
<organism evidence="1 2">
    <name type="scientific">Antarcticibacterium arcticum</name>
    <dbReference type="NCBI Taxonomy" id="2585771"/>
    <lineage>
        <taxon>Bacteria</taxon>
        <taxon>Pseudomonadati</taxon>
        <taxon>Bacteroidota</taxon>
        <taxon>Flavobacteriia</taxon>
        <taxon>Flavobacteriales</taxon>
        <taxon>Flavobacteriaceae</taxon>
        <taxon>Antarcticibacterium</taxon>
    </lineage>
</organism>
<dbReference type="NCBIfam" id="TIGR04131">
    <property type="entry name" value="Bac_Flav_CTERM"/>
    <property type="match status" value="1"/>
</dbReference>
<dbReference type="EMBL" id="CP042476">
    <property type="protein sequence ID" value="QED38926.1"/>
    <property type="molecule type" value="Genomic_DNA"/>
</dbReference>
<dbReference type="Proteomes" id="UP000321954">
    <property type="component" value="Chromosome"/>
</dbReference>
<dbReference type="InterPro" id="IPR026341">
    <property type="entry name" value="T9SS_type_B"/>
</dbReference>
<keyword evidence="2" id="KW-1185">Reference proteome</keyword>
<dbReference type="Pfam" id="PF13585">
    <property type="entry name" value="CHU_C"/>
    <property type="match status" value="1"/>
</dbReference>
<accession>A0A5B8YR19</accession>
<dbReference type="OrthoDB" id="9765926at2"/>
<protein>
    <submittedName>
        <fullName evidence="1">T9SS type B sorting domain-containing protein</fullName>
    </submittedName>
</protein>
<proteinExistence type="predicted"/>
<gene>
    <name evidence="1" type="ORF">FK178_14890</name>
</gene>
<dbReference type="KEGG" id="anp:FK178_14890"/>
<evidence type="ECO:0000313" key="1">
    <source>
        <dbReference type="EMBL" id="QED38926.1"/>
    </source>
</evidence>
<dbReference type="AlphaFoldDB" id="A0A5B8YR19"/>
<evidence type="ECO:0000313" key="2">
    <source>
        <dbReference type="Proteomes" id="UP000321954"/>
    </source>
</evidence>
<reference evidence="1 2" key="1">
    <citation type="submission" date="2019-08" db="EMBL/GenBank/DDBJ databases">
        <title>Antarcticibacterium arcticum sp. nov., a bacterium isolated from marine sediment of the Canadian Beaufort Sea.</title>
        <authorList>
            <person name="Lee Y.M."/>
            <person name="Baek K."/>
            <person name="Lee D.-H."/>
            <person name="Shin S.C."/>
            <person name="Jin Y.K."/>
            <person name="Park Y."/>
        </authorList>
    </citation>
    <scope>NUCLEOTIDE SEQUENCE [LARGE SCALE GENOMIC DNA]</scope>
    <source>
        <strain evidence="1 2">PAMC 28998</strain>
    </source>
</reference>
<sequence>MIATAVGAIGNPGVYEYRLNDGPWQSDNTFTGVPGGTHRITAREINGCGSATSVPFRLIGYPRFFTPNNDGYNDTWNIIDGGGISVTKVIIYDRYGKLIKQINPGISGWDGTFNSRPMPADDYWFVVDYTDSSVESMQQFKGHFTLKR</sequence>